<feature type="binding site" evidence="11">
    <location>
        <position position="32"/>
    </location>
    <ligand>
        <name>substrate</name>
    </ligand>
</feature>
<dbReference type="Gene3D" id="3.40.50.300">
    <property type="entry name" value="P-loop containing nucleotide triphosphate hydrolases"/>
    <property type="match status" value="1"/>
</dbReference>
<dbReference type="CDD" id="cd00464">
    <property type="entry name" value="SK"/>
    <property type="match status" value="1"/>
</dbReference>
<dbReference type="InterPro" id="IPR027417">
    <property type="entry name" value="P-loop_NTPase"/>
</dbReference>
<dbReference type="PRINTS" id="PR01100">
    <property type="entry name" value="SHIKIMTKNASE"/>
</dbReference>
<dbReference type="PANTHER" id="PTHR21087:SF16">
    <property type="entry name" value="SHIKIMATE KINASE 1, CHLOROPLASTIC"/>
    <property type="match status" value="1"/>
</dbReference>
<dbReference type="PROSITE" id="PS01128">
    <property type="entry name" value="SHIKIMATE_KINASE"/>
    <property type="match status" value="1"/>
</dbReference>
<evidence type="ECO:0000256" key="7">
    <source>
        <dbReference type="ARBA" id="ARBA00022777"/>
    </source>
</evidence>
<feature type="binding site" evidence="11">
    <location>
        <position position="133"/>
    </location>
    <ligand>
        <name>substrate</name>
    </ligand>
</feature>
<keyword evidence="11" id="KW-0460">Magnesium</keyword>
<dbReference type="RefSeq" id="WP_121923246.1">
    <property type="nucleotide sequence ID" value="NZ_REFO01000012.1"/>
</dbReference>
<dbReference type="Proteomes" id="UP000280842">
    <property type="component" value="Unassembled WGS sequence"/>
</dbReference>
<accession>A0A3M0BFC3</accession>
<evidence type="ECO:0000313" key="13">
    <source>
        <dbReference type="Proteomes" id="UP000280842"/>
    </source>
</evidence>
<dbReference type="GO" id="GO:0009073">
    <property type="term" value="P:aromatic amino acid family biosynthetic process"/>
    <property type="evidence" value="ECO:0007669"/>
    <property type="project" value="UniProtKB-KW"/>
</dbReference>
<feature type="binding site" evidence="11">
    <location>
        <position position="78"/>
    </location>
    <ligand>
        <name>substrate</name>
    </ligand>
</feature>
<dbReference type="SUPFAM" id="SSF52540">
    <property type="entry name" value="P-loop containing nucleoside triphosphate hydrolases"/>
    <property type="match status" value="1"/>
</dbReference>
<evidence type="ECO:0000256" key="8">
    <source>
        <dbReference type="ARBA" id="ARBA00022840"/>
    </source>
</evidence>
<feature type="binding site" evidence="11">
    <location>
        <position position="14"/>
    </location>
    <ligand>
        <name>Mg(2+)</name>
        <dbReference type="ChEBI" id="CHEBI:18420"/>
    </ligand>
</feature>
<dbReference type="PANTHER" id="PTHR21087">
    <property type="entry name" value="SHIKIMATE KINASE"/>
    <property type="match status" value="1"/>
</dbReference>
<dbReference type="InterPro" id="IPR031322">
    <property type="entry name" value="Shikimate/glucono_kinase"/>
</dbReference>
<comment type="catalytic activity">
    <reaction evidence="10 11">
        <text>shikimate + ATP = 3-phosphoshikimate + ADP + H(+)</text>
        <dbReference type="Rhea" id="RHEA:13121"/>
        <dbReference type="ChEBI" id="CHEBI:15378"/>
        <dbReference type="ChEBI" id="CHEBI:30616"/>
        <dbReference type="ChEBI" id="CHEBI:36208"/>
        <dbReference type="ChEBI" id="CHEBI:145989"/>
        <dbReference type="ChEBI" id="CHEBI:456216"/>
        <dbReference type="EC" id="2.7.1.71"/>
    </reaction>
</comment>
<reference evidence="12 13" key="1">
    <citation type="submission" date="2018-10" db="EMBL/GenBank/DDBJ databases">
        <title>Genomic Encyclopedia of Archaeal and Bacterial Type Strains, Phase II (KMG-II): from individual species to whole genera.</title>
        <authorList>
            <person name="Goeker M."/>
        </authorList>
    </citation>
    <scope>NUCLEOTIDE SEQUENCE [LARGE SCALE GENOMIC DNA]</scope>
    <source>
        <strain evidence="12 13">VM1</strain>
    </source>
</reference>
<evidence type="ECO:0000256" key="6">
    <source>
        <dbReference type="ARBA" id="ARBA00022741"/>
    </source>
</evidence>
<evidence type="ECO:0000256" key="4">
    <source>
        <dbReference type="ARBA" id="ARBA00022605"/>
    </source>
</evidence>
<keyword evidence="13" id="KW-1185">Reference proteome</keyword>
<feature type="binding site" evidence="11">
    <location>
        <position position="56"/>
    </location>
    <ligand>
        <name>substrate</name>
    </ligand>
</feature>
<dbReference type="AlphaFoldDB" id="A0A3M0BFC3"/>
<sequence>MNIYLIGFMGSGKSTVGKILAEKLNMQFIDLDEEIERRENKTIPEIFKEKGEKYFRNLEKNILKEFAKKDRLVIATGGGVGADEGNLKIMKNSGRVIWLNVSLEEVFKRCEGDTNRPLLNQPIENIKKLYENRKKLYSKADISINVDSKNPENIANEILKEL</sequence>
<evidence type="ECO:0000256" key="9">
    <source>
        <dbReference type="ARBA" id="ARBA00023141"/>
    </source>
</evidence>
<dbReference type="OrthoDB" id="9800332at2"/>
<feature type="binding site" evidence="11">
    <location>
        <position position="116"/>
    </location>
    <ligand>
        <name>ATP</name>
        <dbReference type="ChEBI" id="CHEBI:30616"/>
    </ligand>
</feature>
<comment type="cofactor">
    <cofactor evidence="11">
        <name>Mg(2+)</name>
        <dbReference type="ChEBI" id="CHEBI:18420"/>
    </cofactor>
    <text evidence="11">Binds 1 Mg(2+) ion per subunit.</text>
</comment>
<keyword evidence="4 11" id="KW-0028">Amino-acid biosynthesis</keyword>
<evidence type="ECO:0000256" key="11">
    <source>
        <dbReference type="HAMAP-Rule" id="MF_00109"/>
    </source>
</evidence>
<dbReference type="GO" id="GO:0008652">
    <property type="term" value="P:amino acid biosynthetic process"/>
    <property type="evidence" value="ECO:0007669"/>
    <property type="project" value="UniProtKB-KW"/>
</dbReference>
<dbReference type="InterPro" id="IPR023000">
    <property type="entry name" value="Shikimate_kinase_CS"/>
</dbReference>
<dbReference type="GO" id="GO:0009423">
    <property type="term" value="P:chorismate biosynthetic process"/>
    <property type="evidence" value="ECO:0007669"/>
    <property type="project" value="UniProtKB-UniRule"/>
</dbReference>
<organism evidence="12 13">
    <name type="scientific">Hydrogenothermus marinus</name>
    <dbReference type="NCBI Taxonomy" id="133270"/>
    <lineage>
        <taxon>Bacteria</taxon>
        <taxon>Pseudomonadati</taxon>
        <taxon>Aquificota</taxon>
        <taxon>Aquificia</taxon>
        <taxon>Aquificales</taxon>
        <taxon>Hydrogenothermaceae</taxon>
        <taxon>Hydrogenothermus</taxon>
    </lineage>
</organism>
<keyword evidence="11" id="KW-0479">Metal-binding</keyword>
<feature type="binding site" evidence="11">
    <location>
        <begin position="10"/>
        <end position="15"/>
    </location>
    <ligand>
        <name>ATP</name>
        <dbReference type="ChEBI" id="CHEBI:30616"/>
    </ligand>
</feature>
<comment type="subunit">
    <text evidence="11">Monomer.</text>
</comment>
<evidence type="ECO:0000256" key="10">
    <source>
        <dbReference type="ARBA" id="ARBA00048567"/>
    </source>
</evidence>
<protein>
    <recommendedName>
        <fullName evidence="3 11">Shikimate kinase</fullName>
        <shortName evidence="11">SK</shortName>
        <ecNumber evidence="3 11">2.7.1.71</ecNumber>
    </recommendedName>
</protein>
<keyword evidence="5 11" id="KW-0808">Transferase</keyword>
<evidence type="ECO:0000313" key="12">
    <source>
        <dbReference type="EMBL" id="RMA96113.1"/>
    </source>
</evidence>
<name>A0A3M0BFC3_9AQUI</name>
<dbReference type="HAMAP" id="MF_00109">
    <property type="entry name" value="Shikimate_kinase"/>
    <property type="match status" value="1"/>
</dbReference>
<dbReference type="InterPro" id="IPR000623">
    <property type="entry name" value="Shikimate_kinase/TSH1"/>
</dbReference>
<dbReference type="EMBL" id="REFO01000012">
    <property type="protein sequence ID" value="RMA96113.1"/>
    <property type="molecule type" value="Genomic_DNA"/>
</dbReference>
<comment type="subcellular location">
    <subcellularLocation>
        <location evidence="11">Cytoplasm</location>
    </subcellularLocation>
</comment>
<evidence type="ECO:0000256" key="5">
    <source>
        <dbReference type="ARBA" id="ARBA00022679"/>
    </source>
</evidence>
<dbReference type="EC" id="2.7.1.71" evidence="3 11"/>
<evidence type="ECO:0000256" key="2">
    <source>
        <dbReference type="ARBA" id="ARBA00006997"/>
    </source>
</evidence>
<comment type="caution">
    <text evidence="11">Lacks conserved residue(s) required for the propagation of feature annotation.</text>
</comment>
<keyword evidence="6 11" id="KW-0547">Nucleotide-binding</keyword>
<dbReference type="GO" id="GO:0004765">
    <property type="term" value="F:shikimate kinase activity"/>
    <property type="evidence" value="ECO:0007669"/>
    <property type="project" value="UniProtKB-UniRule"/>
</dbReference>
<comment type="caution">
    <text evidence="12">The sequence shown here is derived from an EMBL/GenBank/DDBJ whole genome shotgun (WGS) entry which is preliminary data.</text>
</comment>
<keyword evidence="9 11" id="KW-0057">Aromatic amino acid biosynthesis</keyword>
<comment type="function">
    <text evidence="11">Catalyzes the specific phosphorylation of the 3-hydroxyl group of shikimic acid using ATP as a cosubstrate.</text>
</comment>
<dbReference type="GO" id="GO:0005524">
    <property type="term" value="F:ATP binding"/>
    <property type="evidence" value="ECO:0007669"/>
    <property type="project" value="UniProtKB-UniRule"/>
</dbReference>
<evidence type="ECO:0000256" key="3">
    <source>
        <dbReference type="ARBA" id="ARBA00012154"/>
    </source>
</evidence>
<evidence type="ECO:0000256" key="1">
    <source>
        <dbReference type="ARBA" id="ARBA00004842"/>
    </source>
</evidence>
<dbReference type="GO" id="GO:0005829">
    <property type="term" value="C:cytosol"/>
    <property type="evidence" value="ECO:0007669"/>
    <property type="project" value="TreeGrafter"/>
</dbReference>
<dbReference type="UniPathway" id="UPA00053">
    <property type="reaction ID" value="UER00088"/>
</dbReference>
<dbReference type="GO" id="GO:0000287">
    <property type="term" value="F:magnesium ion binding"/>
    <property type="evidence" value="ECO:0007669"/>
    <property type="project" value="UniProtKB-UniRule"/>
</dbReference>
<dbReference type="Pfam" id="PF01202">
    <property type="entry name" value="SKI"/>
    <property type="match status" value="1"/>
</dbReference>
<comment type="similarity">
    <text evidence="2 11">Belongs to the shikimate kinase family.</text>
</comment>
<keyword evidence="7 11" id="KW-0418">Kinase</keyword>
<gene>
    <name evidence="11" type="primary">aroK</name>
    <name evidence="12" type="ORF">CLV39_1125</name>
</gene>
<keyword evidence="8 11" id="KW-0067">ATP-binding</keyword>
<keyword evidence="11" id="KW-0963">Cytoplasm</keyword>
<comment type="pathway">
    <text evidence="1 11">Metabolic intermediate biosynthesis; chorismate biosynthesis; chorismate from D-erythrose 4-phosphate and phosphoenolpyruvate: step 5/7.</text>
</comment>
<proteinExistence type="inferred from homology"/>